<dbReference type="SUPFAM" id="SSF144284">
    <property type="entry name" value="Sec2 N-terminal region"/>
    <property type="match status" value="1"/>
</dbReference>
<feature type="compositionally biased region" description="Basic and acidic residues" evidence="3">
    <location>
        <begin position="381"/>
        <end position="402"/>
    </location>
</feature>
<feature type="compositionally biased region" description="Polar residues" evidence="3">
    <location>
        <begin position="148"/>
        <end position="160"/>
    </location>
</feature>
<evidence type="ECO:0000259" key="4">
    <source>
        <dbReference type="Pfam" id="PF06428"/>
    </source>
</evidence>
<name>A0A4S4MY67_9APHY</name>
<feature type="region of interest" description="Disordered" evidence="3">
    <location>
        <begin position="114"/>
        <end position="160"/>
    </location>
</feature>
<dbReference type="Proteomes" id="UP000308730">
    <property type="component" value="Unassembled WGS sequence"/>
</dbReference>
<evidence type="ECO:0000256" key="1">
    <source>
        <dbReference type="ARBA" id="ARBA00023054"/>
    </source>
</evidence>
<organism evidence="5 6">
    <name type="scientific">Antrodiella citrinella</name>
    <dbReference type="NCBI Taxonomy" id="2447956"/>
    <lineage>
        <taxon>Eukaryota</taxon>
        <taxon>Fungi</taxon>
        <taxon>Dikarya</taxon>
        <taxon>Basidiomycota</taxon>
        <taxon>Agaricomycotina</taxon>
        <taxon>Agaricomycetes</taxon>
        <taxon>Polyporales</taxon>
        <taxon>Steccherinaceae</taxon>
        <taxon>Antrodiella</taxon>
    </lineage>
</organism>
<evidence type="ECO:0000313" key="6">
    <source>
        <dbReference type="Proteomes" id="UP000308730"/>
    </source>
</evidence>
<keyword evidence="6" id="KW-1185">Reference proteome</keyword>
<evidence type="ECO:0000313" key="5">
    <source>
        <dbReference type="EMBL" id="THH31414.1"/>
    </source>
</evidence>
<feature type="compositionally biased region" description="Low complexity" evidence="3">
    <location>
        <begin position="438"/>
        <end position="452"/>
    </location>
</feature>
<sequence>MFSSQKSSLPRRTDSLTIAASSAPKFAEIEEELHDIRRVHNHGQEEDLRMALSRMISRVEELSSMLKEAYRVQTDIQTELTLAKSNLQLALANNEMLEDALNRDVPGSSKDVGWRRWSAKEQKEREMEGLSRRSIDSSHSIDVSTTSPGQSPIPGSTTPSEGRFFKFRFGAPSSASSSVFPSPRLPISPRLGQVQSASAGGQVHTSHLTSASLPSLVSDRDKEMETLTAELEKEKKARVAASAAKEALEAELESLSQALFEEANKMVATERMKLAETEDELREAQAEKYALKSALDLLETQHNSSTQLANGSIPSSPHTQPIHHGRSISAVSTFSASSAMAIKSPPSSSSSAPSSPISVRRIFTEDSPPSAKTVVPTQMADNHESDAEGHYEGDAAPSHDPEAPVDTPPEQADDPAVNGEDNTPRRDKPAVSSLEVLSPSTSSSSSSSSTNPSPSPSGFFAPRPVVFYDAGDAASPWADVRSASASPSGTR</sequence>
<feature type="region of interest" description="Disordered" evidence="3">
    <location>
        <begin position="302"/>
        <end position="463"/>
    </location>
</feature>
<reference evidence="5 6" key="1">
    <citation type="submission" date="2019-02" db="EMBL/GenBank/DDBJ databases">
        <title>Genome sequencing of the rare red list fungi Antrodiella citrinella (Flaviporus citrinellus).</title>
        <authorList>
            <person name="Buettner E."/>
            <person name="Kellner H."/>
        </authorList>
    </citation>
    <scope>NUCLEOTIDE SEQUENCE [LARGE SCALE GENOMIC DNA]</scope>
    <source>
        <strain evidence="5 6">DSM 108506</strain>
    </source>
</reference>
<feature type="compositionally biased region" description="Low complexity" evidence="3">
    <location>
        <begin position="327"/>
        <end position="358"/>
    </location>
</feature>
<dbReference type="GO" id="GO:0070319">
    <property type="term" value="C:Golgi to plasma membrane transport vesicle"/>
    <property type="evidence" value="ECO:0007669"/>
    <property type="project" value="TreeGrafter"/>
</dbReference>
<feature type="coiled-coil region" evidence="2">
    <location>
        <begin position="217"/>
        <end position="301"/>
    </location>
</feature>
<accession>A0A4S4MY67</accession>
<feature type="compositionally biased region" description="Polar residues" evidence="3">
    <location>
        <begin position="302"/>
        <end position="319"/>
    </location>
</feature>
<dbReference type="InterPro" id="IPR009449">
    <property type="entry name" value="Sec2_N"/>
</dbReference>
<dbReference type="PANTHER" id="PTHR14430:SF0">
    <property type="entry name" value="SEC2P DOMAIN-CONTAINING PROTEIN"/>
    <property type="match status" value="1"/>
</dbReference>
<feature type="compositionally biased region" description="Low complexity" evidence="3">
    <location>
        <begin position="137"/>
        <end position="147"/>
    </location>
</feature>
<dbReference type="GO" id="GO:0005085">
    <property type="term" value="F:guanyl-nucleotide exchange factor activity"/>
    <property type="evidence" value="ECO:0007669"/>
    <property type="project" value="InterPro"/>
</dbReference>
<feature type="compositionally biased region" description="Basic and acidic residues" evidence="3">
    <location>
        <begin position="114"/>
        <end position="136"/>
    </location>
</feature>
<comment type="caution">
    <text evidence="5">The sequence shown here is derived from an EMBL/GenBank/DDBJ whole genome shotgun (WGS) entry which is preliminary data.</text>
</comment>
<dbReference type="Pfam" id="PF06428">
    <property type="entry name" value="Sec2p"/>
    <property type="match status" value="1"/>
</dbReference>
<evidence type="ECO:0000256" key="2">
    <source>
        <dbReference type="SAM" id="Coils"/>
    </source>
</evidence>
<dbReference type="AlphaFoldDB" id="A0A4S4MY67"/>
<evidence type="ECO:0000256" key="3">
    <source>
        <dbReference type="SAM" id="MobiDB-lite"/>
    </source>
</evidence>
<dbReference type="EMBL" id="SGPM01000048">
    <property type="protein sequence ID" value="THH31414.1"/>
    <property type="molecule type" value="Genomic_DNA"/>
</dbReference>
<proteinExistence type="predicted"/>
<gene>
    <name evidence="5" type="ORF">EUX98_g2781</name>
</gene>
<feature type="domain" description="GDP/GTP exchange factor Sec2 N-terminal" evidence="4">
    <location>
        <begin position="217"/>
        <end position="300"/>
    </location>
</feature>
<dbReference type="InterPro" id="IPR040351">
    <property type="entry name" value="RAB3IL/RAB3IP/Sec2"/>
</dbReference>
<dbReference type="PANTHER" id="PTHR14430">
    <property type="entry name" value="RABIN3-RELATED"/>
    <property type="match status" value="1"/>
</dbReference>
<dbReference type="OrthoDB" id="5560525at2759"/>
<dbReference type="GO" id="GO:0006887">
    <property type="term" value="P:exocytosis"/>
    <property type="evidence" value="ECO:0007669"/>
    <property type="project" value="TreeGrafter"/>
</dbReference>
<dbReference type="GO" id="GO:0051286">
    <property type="term" value="C:cell tip"/>
    <property type="evidence" value="ECO:0007669"/>
    <property type="project" value="TreeGrafter"/>
</dbReference>
<protein>
    <recommendedName>
        <fullName evidence="4">GDP/GTP exchange factor Sec2 N-terminal domain-containing protein</fullName>
    </recommendedName>
</protein>
<keyword evidence="1 2" id="KW-0175">Coiled coil</keyword>
<dbReference type="Gene3D" id="6.10.140.910">
    <property type="match status" value="1"/>
</dbReference>